<evidence type="ECO:0000256" key="6">
    <source>
        <dbReference type="ARBA" id="ARBA00018857"/>
    </source>
</evidence>
<proteinExistence type="inferred from homology"/>
<dbReference type="GO" id="GO:0016787">
    <property type="term" value="F:hydrolase activity"/>
    <property type="evidence" value="ECO:0007669"/>
    <property type="project" value="UniProtKB-KW"/>
</dbReference>
<keyword evidence="12" id="KW-0378">Hydrolase</keyword>
<evidence type="ECO:0000256" key="2">
    <source>
        <dbReference type="ARBA" id="ARBA00003049"/>
    </source>
</evidence>
<dbReference type="KEGG" id="lgi:LOTGIDRAFT_225290"/>
<evidence type="ECO:0000256" key="12">
    <source>
        <dbReference type="ARBA" id="ARBA00022801"/>
    </source>
</evidence>
<dbReference type="Pfam" id="PF26217">
    <property type="entry name" value="GDPGP1_N"/>
    <property type="match status" value="1"/>
</dbReference>
<evidence type="ECO:0000256" key="5">
    <source>
        <dbReference type="ARBA" id="ARBA00012507"/>
    </source>
</evidence>
<dbReference type="PANTHER" id="PTHR20884:SF8">
    <property type="entry name" value="GDP-D-GLUCOSE PHOSPHORYLASE 1"/>
    <property type="match status" value="1"/>
</dbReference>
<keyword evidence="8" id="KW-0344">Guanine-nucleotide releasing factor</keyword>
<keyword evidence="11" id="KW-0547">Nucleotide-binding</keyword>
<dbReference type="OMA" id="GIQWPRT"/>
<dbReference type="Pfam" id="PF26216">
    <property type="entry name" value="GDPGP1_C"/>
    <property type="match status" value="1"/>
</dbReference>
<gene>
    <name evidence="15" type="ORF">LOTGIDRAFT_225290</name>
</gene>
<evidence type="ECO:0000259" key="13">
    <source>
        <dbReference type="Pfam" id="PF26216"/>
    </source>
</evidence>
<evidence type="ECO:0000256" key="1">
    <source>
        <dbReference type="ARBA" id="ARBA00000063"/>
    </source>
</evidence>
<dbReference type="RefSeq" id="XP_009047709.1">
    <property type="nucleotide sequence ID" value="XM_009049461.1"/>
</dbReference>
<comment type="similarity">
    <text evidence="4">Belongs to the GDPGP1 family.</text>
</comment>
<organism evidence="15 16">
    <name type="scientific">Lottia gigantea</name>
    <name type="common">Giant owl limpet</name>
    <dbReference type="NCBI Taxonomy" id="225164"/>
    <lineage>
        <taxon>Eukaryota</taxon>
        <taxon>Metazoa</taxon>
        <taxon>Spiralia</taxon>
        <taxon>Lophotrochozoa</taxon>
        <taxon>Mollusca</taxon>
        <taxon>Gastropoda</taxon>
        <taxon>Patellogastropoda</taxon>
        <taxon>Lottioidea</taxon>
        <taxon>Lottiidae</taxon>
        <taxon>Lottia</taxon>
    </lineage>
</organism>
<feature type="domain" description="GDPGP1-like C-terminal" evidence="13">
    <location>
        <begin position="222"/>
        <end position="352"/>
    </location>
</feature>
<name>V4CHL4_LOTGI</name>
<dbReference type="InterPro" id="IPR058865">
    <property type="entry name" value="GDPGP1_C"/>
</dbReference>
<accession>V4CHL4</accession>
<dbReference type="HOGENOM" id="CLU_041964_2_1_1"/>
<dbReference type="InterPro" id="IPR026506">
    <property type="entry name" value="GDPGP"/>
</dbReference>
<dbReference type="PANTHER" id="PTHR20884">
    <property type="entry name" value="GDP-D-GLUCOSE PHOSPHORYLASE 1"/>
    <property type="match status" value="1"/>
</dbReference>
<evidence type="ECO:0000256" key="8">
    <source>
        <dbReference type="ARBA" id="ARBA00022658"/>
    </source>
</evidence>
<dbReference type="GO" id="GO:0006006">
    <property type="term" value="P:glucose metabolic process"/>
    <property type="evidence" value="ECO:0007669"/>
    <property type="project" value="TreeGrafter"/>
</dbReference>
<dbReference type="GeneID" id="20247273"/>
<dbReference type="EC" id="2.7.7.78" evidence="5"/>
<feature type="domain" description="GDPGP1-like N-terminal" evidence="14">
    <location>
        <begin position="31"/>
        <end position="201"/>
    </location>
</feature>
<dbReference type="STRING" id="225164.V4CHL4"/>
<dbReference type="Proteomes" id="UP000030746">
    <property type="component" value="Unassembled WGS sequence"/>
</dbReference>
<dbReference type="GO" id="GO:0000166">
    <property type="term" value="F:nucleotide binding"/>
    <property type="evidence" value="ECO:0007669"/>
    <property type="project" value="UniProtKB-KW"/>
</dbReference>
<protein>
    <recommendedName>
        <fullName evidence="6">GDP-D-glucose phosphorylase 1</fullName>
        <ecNumber evidence="5">2.7.7.78</ecNumber>
    </recommendedName>
</protein>
<dbReference type="GO" id="GO:0080048">
    <property type="term" value="F:GDP-D-glucose phosphorylase activity"/>
    <property type="evidence" value="ECO:0007669"/>
    <property type="project" value="UniProtKB-EC"/>
</dbReference>
<evidence type="ECO:0000256" key="9">
    <source>
        <dbReference type="ARBA" id="ARBA00022679"/>
    </source>
</evidence>
<keyword evidence="7" id="KW-0963">Cytoplasm</keyword>
<dbReference type="OrthoDB" id="417175at2759"/>
<evidence type="ECO:0000313" key="16">
    <source>
        <dbReference type="Proteomes" id="UP000030746"/>
    </source>
</evidence>
<dbReference type="AlphaFoldDB" id="V4CHL4"/>
<evidence type="ECO:0000256" key="4">
    <source>
        <dbReference type="ARBA" id="ARBA00006451"/>
    </source>
</evidence>
<dbReference type="CTD" id="20247273"/>
<keyword evidence="10" id="KW-0548">Nucleotidyltransferase</keyword>
<comment type="subcellular location">
    <subcellularLocation>
        <location evidence="3">Cytoplasm</location>
    </subcellularLocation>
</comment>
<evidence type="ECO:0000256" key="3">
    <source>
        <dbReference type="ARBA" id="ARBA00004496"/>
    </source>
</evidence>
<comment type="catalytic activity">
    <reaction evidence="1">
        <text>GDP-alpha-D-glucose + phosphate = alpha-D-glucose 1-phosphate + GDP + H(+)</text>
        <dbReference type="Rhea" id="RHEA:30387"/>
        <dbReference type="ChEBI" id="CHEBI:15378"/>
        <dbReference type="ChEBI" id="CHEBI:43474"/>
        <dbReference type="ChEBI" id="CHEBI:58189"/>
        <dbReference type="ChEBI" id="CHEBI:58601"/>
        <dbReference type="ChEBI" id="CHEBI:62230"/>
        <dbReference type="EC" id="2.7.7.78"/>
    </reaction>
</comment>
<dbReference type="GO" id="GO:0005085">
    <property type="term" value="F:guanyl-nucleotide exchange factor activity"/>
    <property type="evidence" value="ECO:0007669"/>
    <property type="project" value="UniProtKB-KW"/>
</dbReference>
<reference evidence="15 16" key="1">
    <citation type="journal article" date="2013" name="Nature">
        <title>Insights into bilaterian evolution from three spiralian genomes.</title>
        <authorList>
            <person name="Simakov O."/>
            <person name="Marletaz F."/>
            <person name="Cho S.J."/>
            <person name="Edsinger-Gonzales E."/>
            <person name="Havlak P."/>
            <person name="Hellsten U."/>
            <person name="Kuo D.H."/>
            <person name="Larsson T."/>
            <person name="Lv J."/>
            <person name="Arendt D."/>
            <person name="Savage R."/>
            <person name="Osoegawa K."/>
            <person name="de Jong P."/>
            <person name="Grimwood J."/>
            <person name="Chapman J.A."/>
            <person name="Shapiro H."/>
            <person name="Aerts A."/>
            <person name="Otillar R.P."/>
            <person name="Terry A.Y."/>
            <person name="Boore J.L."/>
            <person name="Grigoriev I.V."/>
            <person name="Lindberg D.R."/>
            <person name="Seaver E.C."/>
            <person name="Weisblat D.A."/>
            <person name="Putnam N.H."/>
            <person name="Rokhsar D.S."/>
        </authorList>
    </citation>
    <scope>NUCLEOTIDE SEQUENCE [LARGE SCALE GENOMIC DNA]</scope>
</reference>
<sequence>MESDKMFTYNKDDLKETIHTWVDKSEKINSKFDDILRSSWDKAMEKGVFRYTMDHIETKVLDGPKQYVCQLNVKRATERRTPQKITSLNQPFDPNDFNFTKIKDNEILMSLHNQNAENQSDENDQKEPPERHLVIVNISPIEYGHVLIVPQIDSCIPQVLTEKAIEVGLESVLLSARRSFRLGFNSLCAYASVNHLHFHAYYLEHELLIEYWPAKHITGVLYETKAMPVPGFVFQLHGSTISQLKRVVHKVTQYFQENEIAHSVLILRGVKIGEERSSKQTTVRVYVWPRQKFKGAWLDAFNIAVIEMGGHLPIKDEKSFHSLTESETDKILETAKLPDNEYEKIKADVTKIVFEDDSENGQS</sequence>
<evidence type="ECO:0000313" key="15">
    <source>
        <dbReference type="EMBL" id="ESP01625.1"/>
    </source>
</evidence>
<dbReference type="EMBL" id="KB200454">
    <property type="protein sequence ID" value="ESP01625.1"/>
    <property type="molecule type" value="Genomic_DNA"/>
</dbReference>
<evidence type="ECO:0000256" key="11">
    <source>
        <dbReference type="ARBA" id="ARBA00022741"/>
    </source>
</evidence>
<evidence type="ECO:0000256" key="10">
    <source>
        <dbReference type="ARBA" id="ARBA00022695"/>
    </source>
</evidence>
<keyword evidence="16" id="KW-1185">Reference proteome</keyword>
<keyword evidence="9" id="KW-0808">Transferase</keyword>
<evidence type="ECO:0000259" key="14">
    <source>
        <dbReference type="Pfam" id="PF26217"/>
    </source>
</evidence>
<dbReference type="GO" id="GO:0005737">
    <property type="term" value="C:cytoplasm"/>
    <property type="evidence" value="ECO:0007669"/>
    <property type="project" value="UniProtKB-SubCell"/>
</dbReference>
<evidence type="ECO:0000256" key="7">
    <source>
        <dbReference type="ARBA" id="ARBA00022490"/>
    </source>
</evidence>
<dbReference type="InterPro" id="IPR058866">
    <property type="entry name" value="GDPGP1_N"/>
</dbReference>
<comment type="function">
    <text evidence="2">Specific and highly efficient GDP-D-glucose phosphorylase regulating the levels of GDP-D-glucose in cells.</text>
</comment>